<evidence type="ECO:0000313" key="7">
    <source>
        <dbReference type="Proteomes" id="UP000183982"/>
    </source>
</evidence>
<dbReference type="OrthoDB" id="5514238at2"/>
<gene>
    <name evidence="6" type="ORF">SAMN05444000_11735</name>
</gene>
<keyword evidence="1 4" id="KW-0349">Heme</keyword>
<feature type="domain" description="Cytochrome c" evidence="5">
    <location>
        <begin position="21"/>
        <end position="120"/>
    </location>
</feature>
<keyword evidence="2 4" id="KW-0479">Metal-binding</keyword>
<dbReference type="EMBL" id="FQZQ01000017">
    <property type="protein sequence ID" value="SHK01781.1"/>
    <property type="molecule type" value="Genomic_DNA"/>
</dbReference>
<dbReference type="PROSITE" id="PS51257">
    <property type="entry name" value="PROKAR_LIPOPROTEIN"/>
    <property type="match status" value="1"/>
</dbReference>
<dbReference type="Pfam" id="PF00034">
    <property type="entry name" value="Cytochrom_C"/>
    <property type="match status" value="1"/>
</dbReference>
<organism evidence="6 7">
    <name type="scientific">Shimia gijangensis</name>
    <dbReference type="NCBI Taxonomy" id="1470563"/>
    <lineage>
        <taxon>Bacteria</taxon>
        <taxon>Pseudomonadati</taxon>
        <taxon>Pseudomonadota</taxon>
        <taxon>Alphaproteobacteria</taxon>
        <taxon>Rhodobacterales</taxon>
        <taxon>Roseobacteraceae</taxon>
    </lineage>
</organism>
<dbReference type="SUPFAM" id="SSF46626">
    <property type="entry name" value="Cytochrome c"/>
    <property type="match status" value="1"/>
</dbReference>
<accession>A0A1M6P1G6</accession>
<dbReference type="Proteomes" id="UP000183982">
    <property type="component" value="Unassembled WGS sequence"/>
</dbReference>
<dbReference type="GO" id="GO:0046872">
    <property type="term" value="F:metal ion binding"/>
    <property type="evidence" value="ECO:0007669"/>
    <property type="project" value="UniProtKB-KW"/>
</dbReference>
<dbReference type="InterPro" id="IPR009056">
    <property type="entry name" value="Cyt_c-like_dom"/>
</dbReference>
<evidence type="ECO:0000256" key="3">
    <source>
        <dbReference type="ARBA" id="ARBA00023004"/>
    </source>
</evidence>
<dbReference type="AlphaFoldDB" id="A0A1M6P1G6"/>
<evidence type="ECO:0000313" key="6">
    <source>
        <dbReference type="EMBL" id="SHK01781.1"/>
    </source>
</evidence>
<dbReference type="PROSITE" id="PS51007">
    <property type="entry name" value="CYTC"/>
    <property type="match status" value="1"/>
</dbReference>
<evidence type="ECO:0000256" key="4">
    <source>
        <dbReference type="PROSITE-ProRule" id="PRU00433"/>
    </source>
</evidence>
<sequence>MRLGLSIVGLAAVAALLGCVHNVGAGRLVYDKNCVMCHGAEGRGDGDFADKLLKLPPDLTALERVNGGEFPRLRVSESIIGDGRGDHFSGAMPEFSDMAGSGAVASFQLDAVLDYLESIQE</sequence>
<name>A0A1M6P1G6_9RHOB</name>
<proteinExistence type="predicted"/>
<protein>
    <submittedName>
        <fullName evidence="6">Cytochrome c</fullName>
    </submittedName>
</protein>
<evidence type="ECO:0000259" key="5">
    <source>
        <dbReference type="PROSITE" id="PS51007"/>
    </source>
</evidence>
<keyword evidence="7" id="KW-1185">Reference proteome</keyword>
<reference evidence="7" key="1">
    <citation type="submission" date="2016-11" db="EMBL/GenBank/DDBJ databases">
        <authorList>
            <person name="Varghese N."/>
            <person name="Submissions S."/>
        </authorList>
    </citation>
    <scope>NUCLEOTIDE SEQUENCE [LARGE SCALE GENOMIC DNA]</scope>
    <source>
        <strain evidence="7">DSM 100564</strain>
    </source>
</reference>
<dbReference type="STRING" id="1470563.SAMN05444000_11735"/>
<keyword evidence="3 4" id="KW-0408">Iron</keyword>
<evidence type="ECO:0000256" key="1">
    <source>
        <dbReference type="ARBA" id="ARBA00022617"/>
    </source>
</evidence>
<dbReference type="GO" id="GO:0009055">
    <property type="term" value="F:electron transfer activity"/>
    <property type="evidence" value="ECO:0007669"/>
    <property type="project" value="InterPro"/>
</dbReference>
<dbReference type="GO" id="GO:0020037">
    <property type="term" value="F:heme binding"/>
    <property type="evidence" value="ECO:0007669"/>
    <property type="project" value="InterPro"/>
</dbReference>
<evidence type="ECO:0000256" key="2">
    <source>
        <dbReference type="ARBA" id="ARBA00022723"/>
    </source>
</evidence>
<dbReference type="Gene3D" id="1.10.760.10">
    <property type="entry name" value="Cytochrome c-like domain"/>
    <property type="match status" value="1"/>
</dbReference>
<dbReference type="RefSeq" id="WP_073254472.1">
    <property type="nucleotide sequence ID" value="NZ_FQZQ01000017.1"/>
</dbReference>
<dbReference type="InterPro" id="IPR036909">
    <property type="entry name" value="Cyt_c-like_dom_sf"/>
</dbReference>